<dbReference type="EMBL" id="FMHU01000001">
    <property type="protein sequence ID" value="SCL18272.1"/>
    <property type="molecule type" value="Genomic_DNA"/>
</dbReference>
<dbReference type="SUPFAM" id="SSF53474">
    <property type="entry name" value="alpha/beta-Hydrolases"/>
    <property type="match status" value="1"/>
</dbReference>
<keyword evidence="4" id="KW-1185">Reference proteome</keyword>
<reference evidence="4" key="1">
    <citation type="submission" date="2016-06" db="EMBL/GenBank/DDBJ databases">
        <authorList>
            <person name="Varghese N."/>
        </authorList>
    </citation>
    <scope>NUCLEOTIDE SEQUENCE [LARGE SCALE GENOMIC DNA]</scope>
    <source>
        <strain evidence="4">DSM 46123</strain>
    </source>
</reference>
<feature type="region of interest" description="Disordered" evidence="1">
    <location>
        <begin position="9"/>
        <end position="29"/>
    </location>
</feature>
<dbReference type="PANTHER" id="PTHR43194:SF2">
    <property type="entry name" value="PEROXISOMAL MEMBRANE PROTEIN LPX1"/>
    <property type="match status" value="1"/>
</dbReference>
<accession>A0A1C6RM70</accession>
<evidence type="ECO:0000313" key="4">
    <source>
        <dbReference type="Proteomes" id="UP000198906"/>
    </source>
</evidence>
<organism evidence="3 4">
    <name type="scientific">Micromonospora inyonensis</name>
    <dbReference type="NCBI Taxonomy" id="47866"/>
    <lineage>
        <taxon>Bacteria</taxon>
        <taxon>Bacillati</taxon>
        <taxon>Actinomycetota</taxon>
        <taxon>Actinomycetes</taxon>
        <taxon>Micromonosporales</taxon>
        <taxon>Micromonosporaceae</taxon>
        <taxon>Micromonospora</taxon>
    </lineage>
</organism>
<name>A0A1C6RM70_9ACTN</name>
<dbReference type="GO" id="GO:0016787">
    <property type="term" value="F:hydrolase activity"/>
    <property type="evidence" value="ECO:0007669"/>
    <property type="project" value="UniProtKB-KW"/>
</dbReference>
<dbReference type="Pfam" id="PF00561">
    <property type="entry name" value="Abhydrolase_1"/>
    <property type="match status" value="1"/>
</dbReference>
<keyword evidence="3" id="KW-0378">Hydrolase</keyword>
<dbReference type="InterPro" id="IPR050228">
    <property type="entry name" value="Carboxylesterase_BioH"/>
</dbReference>
<dbReference type="Proteomes" id="UP000198906">
    <property type="component" value="Unassembled WGS sequence"/>
</dbReference>
<dbReference type="PRINTS" id="PR00111">
    <property type="entry name" value="ABHYDROLASE"/>
</dbReference>
<protein>
    <submittedName>
        <fullName evidence="3">Lysophospholipase, alpha-beta hydrolase superfamily</fullName>
    </submittedName>
</protein>
<dbReference type="AlphaFoldDB" id="A0A1C6RM70"/>
<proteinExistence type="predicted"/>
<evidence type="ECO:0000256" key="1">
    <source>
        <dbReference type="SAM" id="MobiDB-lite"/>
    </source>
</evidence>
<dbReference type="PANTHER" id="PTHR43194">
    <property type="entry name" value="HYDROLASE ALPHA/BETA FOLD FAMILY"/>
    <property type="match status" value="1"/>
</dbReference>
<sequence length="294" mass="31054">MTMVRANGITLHTQRLDPPHPPPADGSAPMPTAVLIHGMASDTMASWYFTLAEPLATAGFPVLLYDLRGHGRSDRPATGYALADFVDDLAGLLTELDVTGPLLLCGNSFGGTIAFGYAARHPERVAGIVAVESAPPIEEWMARVKVRLARVVDRLPREGTVAEIGLRRGRLAARRADDTRRMLTSTTLAEELPASALPPGEQLAAIGCPVLCVYGGRSAVHELAPAVRSLLPQARTVVLPDEKHTVLIDQPEQVRRHVFDWLTAECPPPVGGGTPAGPGVAAAGGLAVDHTTTS</sequence>
<dbReference type="STRING" id="47866.GA0074694_2296"/>
<gene>
    <name evidence="3" type="ORF">GA0074694_2296</name>
</gene>
<evidence type="ECO:0000259" key="2">
    <source>
        <dbReference type="Pfam" id="PF00561"/>
    </source>
</evidence>
<dbReference type="Gene3D" id="3.40.50.1820">
    <property type="entry name" value="alpha/beta hydrolase"/>
    <property type="match status" value="1"/>
</dbReference>
<evidence type="ECO:0000313" key="3">
    <source>
        <dbReference type="EMBL" id="SCL18272.1"/>
    </source>
</evidence>
<dbReference type="InterPro" id="IPR000073">
    <property type="entry name" value="AB_hydrolase_1"/>
</dbReference>
<dbReference type="InterPro" id="IPR029058">
    <property type="entry name" value="AB_hydrolase_fold"/>
</dbReference>
<feature type="domain" description="AB hydrolase-1" evidence="2">
    <location>
        <begin position="34"/>
        <end position="171"/>
    </location>
</feature>